<proteinExistence type="predicted"/>
<feature type="compositionally biased region" description="Basic residues" evidence="1">
    <location>
        <begin position="119"/>
        <end position="133"/>
    </location>
</feature>
<feature type="region of interest" description="Disordered" evidence="1">
    <location>
        <begin position="1"/>
        <end position="168"/>
    </location>
</feature>
<reference evidence="2 3" key="1">
    <citation type="journal article" date="2024" name="BMC Genomics">
        <title>De novo assembly and annotation of Popillia japonica's genome with initial clues to its potential as an invasive pest.</title>
        <authorList>
            <person name="Cucini C."/>
            <person name="Boschi S."/>
            <person name="Funari R."/>
            <person name="Cardaioli E."/>
            <person name="Iannotti N."/>
            <person name="Marturano G."/>
            <person name="Paoli F."/>
            <person name="Bruttini M."/>
            <person name="Carapelli A."/>
            <person name="Frati F."/>
            <person name="Nardi F."/>
        </authorList>
    </citation>
    <scope>NUCLEOTIDE SEQUENCE [LARGE SCALE GENOMIC DNA]</scope>
    <source>
        <strain evidence="2">DMR45628</strain>
    </source>
</reference>
<dbReference type="Gene3D" id="3.30.40.10">
    <property type="entry name" value="Zinc/RING finger domain, C3HC4 (zinc finger)"/>
    <property type="match status" value="1"/>
</dbReference>
<feature type="compositionally biased region" description="Basic and acidic residues" evidence="1">
    <location>
        <begin position="64"/>
        <end position="75"/>
    </location>
</feature>
<feature type="compositionally biased region" description="Basic and acidic residues" evidence="1">
    <location>
        <begin position="21"/>
        <end position="38"/>
    </location>
</feature>
<dbReference type="AlphaFoldDB" id="A0AAW1HEY1"/>
<dbReference type="InterPro" id="IPR039032">
    <property type="entry name" value="Rim-like"/>
</dbReference>
<keyword evidence="3" id="KW-1185">Reference proteome</keyword>
<accession>A0AAW1HEY1</accession>
<sequence length="380" mass="43569">MTGAINLGEGDIMPPTQQAPSDKRPKLERAHSAAEKENQPLQRSGSVLRRQHSEQESPNPALDRYNKTYNEDDPRYYQGELEGLMRTHPHLVPRRYPEPEPEPSPMDISQRMSSAISANKKHKRSGSAKKHQHPPQPQLQRSFSSSEEDLKSTPEYGSDERDSEKGIRDKLKLKEKERLNRQAIFDEKIKKFLAVVWVCILCRKKQELLSKTGQWMTGAINLGEGDIMPPTQQAPSDKRPKLERAHSAAEKENQPLQRSGSVLRRQHSEQESPNPALDRYNKTYNEDDPRYYQGELEGLMRTHPHLVPRRYPEPEPEPSPMDISQRMSSAITANKKHKRSGSAKKHQHPPQPQLQRSFSSSEEDLKSTPEYGSDERDSEK</sequence>
<dbReference type="GO" id="GO:0048788">
    <property type="term" value="C:cytoskeleton of presynaptic active zone"/>
    <property type="evidence" value="ECO:0007669"/>
    <property type="project" value="TreeGrafter"/>
</dbReference>
<dbReference type="EMBL" id="JASPKY010001660">
    <property type="protein sequence ID" value="KAK9674680.1"/>
    <property type="molecule type" value="Genomic_DNA"/>
</dbReference>
<feature type="region of interest" description="Disordered" evidence="1">
    <location>
        <begin position="306"/>
        <end position="380"/>
    </location>
</feature>
<evidence type="ECO:0000313" key="3">
    <source>
        <dbReference type="Proteomes" id="UP001458880"/>
    </source>
</evidence>
<dbReference type="GO" id="GO:0050806">
    <property type="term" value="P:positive regulation of synaptic transmission"/>
    <property type="evidence" value="ECO:0007669"/>
    <property type="project" value="TreeGrafter"/>
</dbReference>
<feature type="compositionally biased region" description="Basic and acidic residues" evidence="1">
    <location>
        <begin position="279"/>
        <end position="289"/>
    </location>
</feature>
<dbReference type="GO" id="GO:0048791">
    <property type="term" value="P:calcium ion-regulated exocytosis of neurotransmitter"/>
    <property type="evidence" value="ECO:0007669"/>
    <property type="project" value="TreeGrafter"/>
</dbReference>
<dbReference type="GO" id="GO:0031267">
    <property type="term" value="F:small GTPase binding"/>
    <property type="evidence" value="ECO:0007669"/>
    <property type="project" value="InterPro"/>
</dbReference>
<feature type="non-terminal residue" evidence="2">
    <location>
        <position position="380"/>
    </location>
</feature>
<dbReference type="GO" id="GO:0048167">
    <property type="term" value="P:regulation of synaptic plasticity"/>
    <property type="evidence" value="ECO:0007669"/>
    <property type="project" value="TreeGrafter"/>
</dbReference>
<name>A0AAW1HEY1_POPJA</name>
<dbReference type="Proteomes" id="UP001458880">
    <property type="component" value="Unassembled WGS sequence"/>
</dbReference>
<feature type="compositionally biased region" description="Basic and acidic residues" evidence="1">
    <location>
        <begin position="236"/>
        <end position="253"/>
    </location>
</feature>
<protein>
    <submittedName>
        <fullName evidence="2">Uncharacterized protein</fullName>
    </submittedName>
</protein>
<dbReference type="GO" id="GO:0044325">
    <property type="term" value="F:transmembrane transporter binding"/>
    <property type="evidence" value="ECO:0007669"/>
    <property type="project" value="TreeGrafter"/>
</dbReference>
<dbReference type="PANTHER" id="PTHR12157:SF21">
    <property type="entry name" value="RAB3 INTERACTING MOLECULE, ISOFORM F"/>
    <property type="match status" value="1"/>
</dbReference>
<evidence type="ECO:0000313" key="2">
    <source>
        <dbReference type="EMBL" id="KAK9674680.1"/>
    </source>
</evidence>
<dbReference type="GO" id="GO:0042734">
    <property type="term" value="C:presynaptic membrane"/>
    <property type="evidence" value="ECO:0007669"/>
    <property type="project" value="TreeGrafter"/>
</dbReference>
<feature type="compositionally biased region" description="Basic and acidic residues" evidence="1">
    <location>
        <begin position="148"/>
        <end position="168"/>
    </location>
</feature>
<gene>
    <name evidence="2" type="ORF">QE152_g40936</name>
</gene>
<feature type="compositionally biased region" description="Basic and acidic residues" evidence="1">
    <location>
        <begin position="363"/>
        <end position="380"/>
    </location>
</feature>
<dbReference type="GO" id="GO:0042391">
    <property type="term" value="P:regulation of membrane potential"/>
    <property type="evidence" value="ECO:0007669"/>
    <property type="project" value="TreeGrafter"/>
</dbReference>
<evidence type="ECO:0000256" key="1">
    <source>
        <dbReference type="SAM" id="MobiDB-lite"/>
    </source>
</evidence>
<feature type="compositionally biased region" description="Basic residues" evidence="1">
    <location>
        <begin position="334"/>
        <end position="348"/>
    </location>
</feature>
<dbReference type="PANTHER" id="PTHR12157">
    <property type="entry name" value="REGULATING SYNAPTIC MEMBRANE EXOCYTOSIS PROTEIN"/>
    <property type="match status" value="1"/>
</dbReference>
<organism evidence="2 3">
    <name type="scientific">Popillia japonica</name>
    <name type="common">Japanese beetle</name>
    <dbReference type="NCBI Taxonomy" id="7064"/>
    <lineage>
        <taxon>Eukaryota</taxon>
        <taxon>Metazoa</taxon>
        <taxon>Ecdysozoa</taxon>
        <taxon>Arthropoda</taxon>
        <taxon>Hexapoda</taxon>
        <taxon>Insecta</taxon>
        <taxon>Pterygota</taxon>
        <taxon>Neoptera</taxon>
        <taxon>Endopterygota</taxon>
        <taxon>Coleoptera</taxon>
        <taxon>Polyphaga</taxon>
        <taxon>Scarabaeiformia</taxon>
        <taxon>Scarabaeidae</taxon>
        <taxon>Rutelinae</taxon>
        <taxon>Popillia</taxon>
    </lineage>
</organism>
<comment type="caution">
    <text evidence="2">The sequence shown here is derived from an EMBL/GenBank/DDBJ whole genome shotgun (WGS) entry which is preliminary data.</text>
</comment>
<feature type="region of interest" description="Disordered" evidence="1">
    <location>
        <begin position="223"/>
        <end position="289"/>
    </location>
</feature>
<dbReference type="InterPro" id="IPR013083">
    <property type="entry name" value="Znf_RING/FYVE/PHD"/>
</dbReference>